<sequence>MENSFLSFMSLLILFFSNVSCGSEPNNAEIIYTSCYSYNSCDFKPTPIKIGNIAGEIIYTHFNSPEDSLNGIKVSFADDQKGAQLVTINKFFQDGSFYPIVEAVGGYTSIHGAKKIIVVITSKDIYGKSLADFKGRNYEIYIADLFRNKNKKIQIKEDKSSLKGVRQGQVGKWDDGEVERFKFTTIKIIKEELKKEGL</sequence>
<keyword evidence="1" id="KW-0732">Signal</keyword>
<comment type="caution">
    <text evidence="2">The sequence shown here is derived from an EMBL/GenBank/DDBJ whole genome shotgun (WGS) entry which is preliminary data.</text>
</comment>
<evidence type="ECO:0000313" key="3">
    <source>
        <dbReference type="Proteomes" id="UP000013261"/>
    </source>
</evidence>
<dbReference type="RefSeq" id="WP_005185973.1">
    <property type="nucleotide sequence ID" value="NZ_KB850049.1"/>
</dbReference>
<feature type="signal peptide" evidence="1">
    <location>
        <begin position="1"/>
        <end position="21"/>
    </location>
</feature>
<reference evidence="2 3" key="1">
    <citation type="submission" date="2013-02" db="EMBL/GenBank/DDBJ databases">
        <title>The Genome Sequence of Acinetobacter sp. ANC 4105.</title>
        <authorList>
            <consortium name="The Broad Institute Genome Sequencing Platform"/>
            <consortium name="The Broad Institute Genome Sequencing Center for Infectious Disease"/>
            <person name="Cerqueira G."/>
            <person name="Feldgarden M."/>
            <person name="Courvalin P."/>
            <person name="Perichon B."/>
            <person name="Grillot-Courvalin C."/>
            <person name="Clermont D."/>
            <person name="Rocha E."/>
            <person name="Yoon E.-J."/>
            <person name="Nemec A."/>
            <person name="Walker B."/>
            <person name="Young S.K."/>
            <person name="Zeng Q."/>
            <person name="Gargeya S."/>
            <person name="Fitzgerald M."/>
            <person name="Haas B."/>
            <person name="Abouelleil A."/>
            <person name="Alvarado L."/>
            <person name="Arachchi H.M."/>
            <person name="Berlin A.M."/>
            <person name="Chapman S.B."/>
            <person name="Dewar J."/>
            <person name="Goldberg J."/>
            <person name="Griggs A."/>
            <person name="Gujja S."/>
            <person name="Hansen M."/>
            <person name="Howarth C."/>
            <person name="Imamovic A."/>
            <person name="Larimer J."/>
            <person name="McCowan C."/>
            <person name="Murphy C."/>
            <person name="Neiman D."/>
            <person name="Pearson M."/>
            <person name="Priest M."/>
            <person name="Roberts A."/>
            <person name="Saif S."/>
            <person name="Shea T."/>
            <person name="Sisk P."/>
            <person name="Sykes S."/>
            <person name="Wortman J."/>
            <person name="Nusbaum C."/>
            <person name="Birren B."/>
        </authorList>
    </citation>
    <scope>NUCLEOTIDE SEQUENCE [LARGE SCALE GENOMIC DNA]</scope>
    <source>
        <strain evidence="2 3">ANC 4105</strain>
    </source>
</reference>
<dbReference type="HOGENOM" id="CLU_1375631_0_0_6"/>
<organism evidence="2 3">
    <name type="scientific">Acinetobacter dispersus</name>
    <dbReference type="NCBI Taxonomy" id="70348"/>
    <lineage>
        <taxon>Bacteria</taxon>
        <taxon>Pseudomonadati</taxon>
        <taxon>Pseudomonadota</taxon>
        <taxon>Gammaproteobacteria</taxon>
        <taxon>Moraxellales</taxon>
        <taxon>Moraxellaceae</taxon>
        <taxon>Acinetobacter</taxon>
    </lineage>
</organism>
<accession>N9MLL1</accession>
<evidence type="ECO:0000256" key="1">
    <source>
        <dbReference type="SAM" id="SignalP"/>
    </source>
</evidence>
<name>N9MLL1_9GAMM</name>
<proteinExistence type="predicted"/>
<feature type="chain" id="PRO_5004146797" evidence="1">
    <location>
        <begin position="22"/>
        <end position="198"/>
    </location>
</feature>
<gene>
    <name evidence="2" type="ORF">F904_01111</name>
</gene>
<dbReference type="PATRIC" id="fig|1217703.3.peg.1068"/>
<protein>
    <submittedName>
        <fullName evidence="2">Uncharacterized protein</fullName>
    </submittedName>
</protein>
<dbReference type="Proteomes" id="UP000013261">
    <property type="component" value="Unassembled WGS sequence"/>
</dbReference>
<dbReference type="AlphaFoldDB" id="N9MLL1"/>
<dbReference type="EMBL" id="APRL01000010">
    <property type="protein sequence ID" value="ENW94195.1"/>
    <property type="molecule type" value="Genomic_DNA"/>
</dbReference>
<keyword evidence="3" id="KW-1185">Reference proteome</keyword>
<evidence type="ECO:0000313" key="2">
    <source>
        <dbReference type="EMBL" id="ENW94195.1"/>
    </source>
</evidence>